<accession>A0ACC0NAG6</accession>
<evidence type="ECO:0000313" key="1">
    <source>
        <dbReference type="EMBL" id="KAI8550241.1"/>
    </source>
</evidence>
<organism evidence="1 2">
    <name type="scientific">Rhododendron molle</name>
    <name type="common">Chinese azalea</name>
    <name type="synonym">Azalea mollis</name>
    <dbReference type="NCBI Taxonomy" id="49168"/>
    <lineage>
        <taxon>Eukaryota</taxon>
        <taxon>Viridiplantae</taxon>
        <taxon>Streptophyta</taxon>
        <taxon>Embryophyta</taxon>
        <taxon>Tracheophyta</taxon>
        <taxon>Spermatophyta</taxon>
        <taxon>Magnoliopsida</taxon>
        <taxon>eudicotyledons</taxon>
        <taxon>Gunneridae</taxon>
        <taxon>Pentapetalae</taxon>
        <taxon>asterids</taxon>
        <taxon>Ericales</taxon>
        <taxon>Ericaceae</taxon>
        <taxon>Ericoideae</taxon>
        <taxon>Rhodoreae</taxon>
        <taxon>Rhododendron</taxon>
    </lineage>
</organism>
<proteinExistence type="predicted"/>
<dbReference type="Proteomes" id="UP001062846">
    <property type="component" value="Chromosome 6"/>
</dbReference>
<gene>
    <name evidence="1" type="ORF">RHMOL_Rhmol06G0089300</name>
</gene>
<evidence type="ECO:0000313" key="2">
    <source>
        <dbReference type="Proteomes" id="UP001062846"/>
    </source>
</evidence>
<sequence length="3368" mass="377123">MNIVKGVADLIRRTSGGGYGSESGSGSPLERFSPPTPAIRFSDVGDEAILSTLWVRYESAFDKFKNFHLTTKELTTSLPLFSSERLCCCDKYNEAEKRKLFYIFLKQFLVIYKNWEPAYPGQLAEVALSAASAAEYTHSNDVVIGCSTGHPTDIILTLIEEVVHVTALITELNTTEQSTTEQIGTSTSVTLTSEGLPVLDALTIVTRSIHNCRVFGYYGGIQKLAALMKGSVIQLKTITGALSADENLSSLILEKTRILQELLVNVVSIICHFIVLHSDVYQKAQLHSSSLEFSVSRGGGTSVDSSACLMTPPSETKLHWHQKAVVLVMEAGGLNWLVGADCFSELLRVMRRLSMKEQWMDASLQYLTLRALRSALSDNPRGQIHFRSIGGLEVLLDGLGLHSNSVLRSRNAYFLEKERDENSLPGIFELHVLSLEVLREAVFGNLNNLQFLCENGRVHKFANSVCSLAFMLQEYSLCGKEGFQMLVSNSRSQNNLESRGAEPSAQLSASFYIQHWNDYAVKLSRVLASFLLASFLLAPEDIKSQVSAGRSVIPVSSLYEELSIKWFMRALLTVFPCIRACSNHNELPSHLRIFVYTLQHYVLFAFRKVLVSSPTLLDTFRGEGVWDLIFSENFFYFRPVPTECLGKYCKYDEVSPWNLELSSSSNSITTHLHRSEVDILQIDVISFVEFAATLSDSSHNLPECSVLLDALEQSACHPEIAGVLAKSLLRILQLSSEKTFSSLKTLDAIPRVLKVACVLAQEAKRPGNSIPAAESNIDVVPEGFDGPQLPETAQNWCKSIDTLVELFVEYLTVTDDAKSSVLHSYTCVDCLFQLFWDNGLRNQMLIHILDLMKIAPVSEEDQKAKLYLCSKYLETFTHVKERETNFAELSIELLVGMRDMLLTDQVYYQDLFRGGECFLHVVSLLNGTLDEENGEKLVLHVLKTLTCLLTSNDVSKVIGLKALCFKAFVEKLMAAFRSLVGKGYQTLQSLLLDFCQWQPSEGLLNALLDMLVEGNFDIKAGPIIKNEDVILLYLTVLQKSSDLLRHNGLNVFLQLLKDSISNRASCVRAGMLNFLLDWFSQEENDSVILKIAQLIQVTGGHSISGKDIRKIFALLRSEKVGTRQQYCSLLLTSISSMLNVKGPTAFFDLNGNDSGIVIKTPVQWPLNKGFSFSCWLRIENFPRSGTMGLFSFLTENGRGCLAVLAKDKLIYESINQKRQCVLMQANLARKKWHFLCIAHSIGRAFSGGSLLKCYVDGVLVSSEKCRYAKVNESMTSCTIGSKISLPPYEDENAMCSIKDSSPFLGQIGPVYMFSDAITSEQVQGIYSLGPSYMYAFLDNEIAISSDNPMPGGILDAKDGLASKIIFGLNAQASSGRTLYNVSPLADYSLDKNPFEATVMVGTQLCSRRLLQQIIYCVGGVSVFFPLFTQTELYENEEISQSGQGFLAPITKERLTAEVIEIIASVLDENLANQQQMLLLSGFSILGFLLQSVPPQQLNMETLSAFKHMFSVVANCGLSELLVRDAISNIFLNPLVWVYTVYKVQRELYMFLIQQFDNDPRLLKSLCRLPRVLDIISQFYWGSAKCQYAMGGKPLLHPITKEVLGERPSQEEIHKIRLLLLSLGEMSLRYSFFTGMPCIFASSMYSVFPVYFFNDVYADIVDLTHAFLLTNLYSNMGKSRQNIEASDIKALIAFFETSQDMACVEDVLHMVIRAVSQKPLLASFLEQVDSLGGCQIFVNLLQRDSEPIRLLSLQFLGRLLVGLPSEKKGSKFFSISVGRSKFLSEGHRKISLRMQPIFSAMSDRLFRFPQTDLLCASLFDVLLGGASPKQVLQKHIQLDRQRSRGNNSQFFLPQILVLIFRFLSGCEDVAARIKVIGDLLELLDSNSSNIEALMENGWNSWLMACIRLHTLKNYQMESRVHSDTEINELSYVRNLFCVVLCYYMQSVKGGWQHLEETVNFLLLLGDKSGISYQCLLRDVYGDLMRRLIDLSSGDNIFILQPCRDNTLYLLRLIDEMLLSEIYHNIPFPTSSSELFPDFLELDSHKDLSSALYEALQGESDDQISRVSKELAMYKDEMIDDDWWNLYDNLWIIICQMNGKAPSKMLPKSSSAVGPSFGQRARGLVESLNIPAAEMAAVVVSGGLSSALGGKPNKNVDKAMLLRAEKCPRIVFRLVILYLCRSSLERASRCVQQIIPLLPYLLAVDDEQSKSRLQLFIWGLLAVRSQYGMQDDGARFHVISHMIRETVNCGKSILVTSIIGRDESADSGSNAKETGALHNLIQKDRVCAAVADEVKYIKTSKTDRSRQLHELRIRIDENASTNSSQRNAFEDEIKSSLNTILASDDSRRASFQLGHEEEQQIVAEKWMHMFRSLIDERGPWSANPFPNNTLTYWKLDKTEDAWRRRPKLRRNYHFDEKLCHPIHPPSTGCSNEAILPVNESKSAFGGHIPEQMKRFLLKGVRKITEEGSSEPTDNDTETSWQKASVSEDISDRNGSEPVKDSTDQKENFHDIKDSSPPSTGQEPSEVLMSVPCVLVTPKRKLGGRLAVMKSVLHFFSEFLVEGTGGSSVFKSFHDSGKPDQLGEAQKQNLSFHSDSDKGNASENKETAQGNVLQKQPKNIKRHRRWNICKVKAVHWTRYLLRYTAIEIFFNDSVAPIFLNFASPKDAKDVGTLIVANKNESIPKGYKDKNGIISFVDRRVALEMAETARESWRRREMTNFEYLMVLNTLAGRSYNDLTQYPVFPWVLADYSSETLDFNKSSTFRDLSKPVGALDPKRFEVFEDRYHSFCDPDIPNFYYGSHYSSMGIVLFYLLRLEPFTTLHRALQGGKFDHADRLFQSIEGTYRNCLSNTSDVKELIPEFFYMTEFLVNSNSYHFGVKQDGEPLGDISLPPWAKGSAEEFINKNREALESEYVSSNLHHWIDLVFGYKQRGKPAVEAANIFYYLTYEGAVDLETMEDELQRSALEDQIANFGQTPIQIFRKKHPRRGPPIPIAHPLHFAPGSINLTSVVTSTSSSPSAVLYVSVLDSNVVSINQGLIMSVKMWLTTQLQSGGNFTFSGSQDPFFGIGSDILSSRKIGSPLAENIELGAQCFATLQTPSDNFLLACGNWANSFLVISLTDGRMVQSIRQHKDVVSCVAVTSDGTILATGSYDTTVMVWEVSRVRAAEKRVRNAVTEMHRKEYVVAETPFHILCGHDDIITCLFVSVELDVVISGSKDGTCVFHTLREGRYVRSLRHPSGSALSKLVASRHGRIVLYSDDDLSLHLYCINGKHISTSESNGRLSCVELSSCGEFLVCAGDQGQIIVRSMNSLETVRRYTGVGKVITSLTVTPEECFLAGTRDGSLLVYSIENPQLRKTSIPRNLRSKASAPG</sequence>
<reference evidence="1" key="1">
    <citation type="submission" date="2022-02" db="EMBL/GenBank/DDBJ databases">
        <title>Plant Genome Project.</title>
        <authorList>
            <person name="Zhang R.-G."/>
        </authorList>
    </citation>
    <scope>NUCLEOTIDE SEQUENCE</scope>
    <source>
        <strain evidence="1">AT1</strain>
    </source>
</reference>
<comment type="caution">
    <text evidence="1">The sequence shown here is derived from an EMBL/GenBank/DDBJ whole genome shotgun (WGS) entry which is preliminary data.</text>
</comment>
<protein>
    <submittedName>
        <fullName evidence="1">Uncharacterized protein</fullName>
    </submittedName>
</protein>
<keyword evidence="2" id="KW-1185">Reference proteome</keyword>
<dbReference type="EMBL" id="CM046393">
    <property type="protein sequence ID" value="KAI8550241.1"/>
    <property type="molecule type" value="Genomic_DNA"/>
</dbReference>
<name>A0ACC0NAG6_RHOML</name>